<name>A0A367J499_RHIST</name>
<dbReference type="Proteomes" id="UP000253551">
    <property type="component" value="Unassembled WGS sequence"/>
</dbReference>
<proteinExistence type="predicted"/>
<accession>A0A367J499</accession>
<dbReference type="AlphaFoldDB" id="A0A367J499"/>
<protein>
    <submittedName>
        <fullName evidence="1">Uncharacterized protein</fullName>
    </submittedName>
</protein>
<dbReference type="OrthoDB" id="2269335at2759"/>
<gene>
    <name evidence="1" type="ORF">CU098_009602</name>
</gene>
<sequence>MGFLDTETKNVRLDFIFTNNVDLNSAFYCEDNPNERALKGSEKIRRLREQALNYWISLALQITTTKFIAGATVHPALREVRIPNNQEGSSIAEHLATIISLV</sequence>
<keyword evidence="2" id="KW-1185">Reference proteome</keyword>
<reference evidence="1 2" key="1">
    <citation type="journal article" date="2018" name="G3 (Bethesda)">
        <title>Phylogenetic and Phylogenomic Definition of Rhizopus Species.</title>
        <authorList>
            <person name="Gryganskyi A.P."/>
            <person name="Golan J."/>
            <person name="Dolatabadi S."/>
            <person name="Mondo S."/>
            <person name="Robb S."/>
            <person name="Idnurm A."/>
            <person name="Muszewska A."/>
            <person name="Steczkiewicz K."/>
            <person name="Masonjones S."/>
            <person name="Liao H.L."/>
            <person name="Gajdeczka M.T."/>
            <person name="Anike F."/>
            <person name="Vuek A."/>
            <person name="Anishchenko I.M."/>
            <person name="Voigt K."/>
            <person name="de Hoog G.S."/>
            <person name="Smith M.E."/>
            <person name="Heitman J."/>
            <person name="Vilgalys R."/>
            <person name="Stajich J.E."/>
        </authorList>
    </citation>
    <scope>NUCLEOTIDE SEQUENCE [LARGE SCALE GENOMIC DNA]</scope>
    <source>
        <strain evidence="1 2">LSU 92-RS-03</strain>
    </source>
</reference>
<dbReference type="EMBL" id="PJQM01004353">
    <property type="protein sequence ID" value="RCH84757.1"/>
    <property type="molecule type" value="Genomic_DNA"/>
</dbReference>
<evidence type="ECO:0000313" key="2">
    <source>
        <dbReference type="Proteomes" id="UP000253551"/>
    </source>
</evidence>
<comment type="caution">
    <text evidence="1">The sequence shown here is derived from an EMBL/GenBank/DDBJ whole genome shotgun (WGS) entry which is preliminary data.</text>
</comment>
<organism evidence="1 2">
    <name type="scientific">Rhizopus stolonifer</name>
    <name type="common">Rhizopus nigricans</name>
    <dbReference type="NCBI Taxonomy" id="4846"/>
    <lineage>
        <taxon>Eukaryota</taxon>
        <taxon>Fungi</taxon>
        <taxon>Fungi incertae sedis</taxon>
        <taxon>Mucoromycota</taxon>
        <taxon>Mucoromycotina</taxon>
        <taxon>Mucoromycetes</taxon>
        <taxon>Mucorales</taxon>
        <taxon>Mucorineae</taxon>
        <taxon>Rhizopodaceae</taxon>
        <taxon>Rhizopus</taxon>
    </lineage>
</organism>
<feature type="non-terminal residue" evidence="1">
    <location>
        <position position="102"/>
    </location>
</feature>
<evidence type="ECO:0000313" key="1">
    <source>
        <dbReference type="EMBL" id="RCH84757.1"/>
    </source>
</evidence>